<evidence type="ECO:0000313" key="5">
    <source>
        <dbReference type="EMBL" id="EFA83639.1"/>
    </source>
</evidence>
<dbReference type="GeneID" id="31358228"/>
<feature type="domain" description="Inosine/uridine-preferring nucleoside hydrolase" evidence="4">
    <location>
        <begin position="9"/>
        <end position="310"/>
    </location>
</feature>
<evidence type="ECO:0000259" key="4">
    <source>
        <dbReference type="Pfam" id="PF01156"/>
    </source>
</evidence>
<comment type="similarity">
    <text evidence="1">Belongs to the IUNH family.</text>
</comment>
<evidence type="ECO:0000313" key="6">
    <source>
        <dbReference type="Proteomes" id="UP000001396"/>
    </source>
</evidence>
<comment type="caution">
    <text evidence="5">The sequence shown here is derived from an EMBL/GenBank/DDBJ whole genome shotgun (WGS) entry which is preliminary data.</text>
</comment>
<name>D3B2U1_HETP5</name>
<dbReference type="InParanoid" id="D3B2U1"/>
<keyword evidence="3" id="KW-0326">Glycosidase</keyword>
<dbReference type="GO" id="GO:0006152">
    <property type="term" value="P:purine nucleoside catabolic process"/>
    <property type="evidence" value="ECO:0007669"/>
    <property type="project" value="TreeGrafter"/>
</dbReference>
<dbReference type="SUPFAM" id="SSF53590">
    <property type="entry name" value="Nucleoside hydrolase"/>
    <property type="match status" value="1"/>
</dbReference>
<dbReference type="FunCoup" id="D3B2U1">
    <property type="interactions" value="2"/>
</dbReference>
<evidence type="ECO:0000256" key="3">
    <source>
        <dbReference type="ARBA" id="ARBA00023295"/>
    </source>
</evidence>
<dbReference type="EMBL" id="ADBJ01000010">
    <property type="protein sequence ID" value="EFA83639.1"/>
    <property type="molecule type" value="Genomic_DNA"/>
</dbReference>
<dbReference type="Pfam" id="PF01156">
    <property type="entry name" value="IU_nuc_hydro"/>
    <property type="match status" value="1"/>
</dbReference>
<proteinExistence type="inferred from homology"/>
<dbReference type="STRING" id="670386.D3B2U1"/>
<sequence>MESTTLKYVWLDCDPGHDDAFAIMMAGHSKSLKLLGISTVVGNQTVEKTTINALKVCAISGLSDVEVVKGAANPLMRPSMVCPEIHGDSGLDSSVVWSVDTKSPLEKNAIVHMYDTIRSTFLETGKLTTIIATAALTNVALLFSVFPDVKSMVESVTLLGGAMTVGNMTPVAEFNILVDPEAAKIVYDSGVKIFMVPLEVSHKALITKQILERIQSLDNSYFITLSIELLKFFTQQYMNLFGMESPPLHDPLAVAAVINPSMFTTRLLRVDIECKSDLCAGQTVCDVWNFSNKPKNVHVATDVDLPAFYDMLIDSIDKSNKQSCLNKK</sequence>
<dbReference type="RefSeq" id="XP_020435756.1">
    <property type="nucleotide sequence ID" value="XM_020573684.1"/>
</dbReference>
<dbReference type="PANTHER" id="PTHR12304">
    <property type="entry name" value="INOSINE-URIDINE PREFERRING NUCLEOSIDE HYDROLASE"/>
    <property type="match status" value="1"/>
</dbReference>
<evidence type="ECO:0000256" key="2">
    <source>
        <dbReference type="ARBA" id="ARBA00022801"/>
    </source>
</evidence>
<dbReference type="InterPro" id="IPR036452">
    <property type="entry name" value="Ribo_hydro-like"/>
</dbReference>
<dbReference type="AlphaFoldDB" id="D3B2U1"/>
<organism evidence="5 6">
    <name type="scientific">Heterostelium pallidum (strain ATCC 26659 / Pp 5 / PN500)</name>
    <name type="common">Cellular slime mold</name>
    <name type="synonym">Polysphondylium pallidum</name>
    <dbReference type="NCBI Taxonomy" id="670386"/>
    <lineage>
        <taxon>Eukaryota</taxon>
        <taxon>Amoebozoa</taxon>
        <taxon>Evosea</taxon>
        <taxon>Eumycetozoa</taxon>
        <taxon>Dictyostelia</taxon>
        <taxon>Acytosteliales</taxon>
        <taxon>Acytosteliaceae</taxon>
        <taxon>Heterostelium</taxon>
    </lineage>
</organism>
<dbReference type="CDD" id="cd02651">
    <property type="entry name" value="nuc_hydro_IU_UC_XIUA"/>
    <property type="match status" value="1"/>
</dbReference>
<dbReference type="PANTHER" id="PTHR12304:SF4">
    <property type="entry name" value="URIDINE NUCLEOSIDASE"/>
    <property type="match status" value="1"/>
</dbReference>
<dbReference type="GO" id="GO:0008477">
    <property type="term" value="F:purine nucleosidase activity"/>
    <property type="evidence" value="ECO:0007669"/>
    <property type="project" value="TreeGrafter"/>
</dbReference>
<accession>D3B2U1</accession>
<dbReference type="GO" id="GO:0005829">
    <property type="term" value="C:cytosol"/>
    <property type="evidence" value="ECO:0007669"/>
    <property type="project" value="TreeGrafter"/>
</dbReference>
<dbReference type="OMA" id="WVGVETK"/>
<keyword evidence="2 5" id="KW-0378">Hydrolase</keyword>
<dbReference type="InterPro" id="IPR001910">
    <property type="entry name" value="Inosine/uridine_hydrolase_dom"/>
</dbReference>
<dbReference type="Gene3D" id="3.90.245.10">
    <property type="entry name" value="Ribonucleoside hydrolase-like"/>
    <property type="match status" value="1"/>
</dbReference>
<gene>
    <name evidence="5" type="primary">iunH</name>
    <name evidence="5" type="ORF">PPL_02705</name>
</gene>
<reference evidence="5 6" key="1">
    <citation type="journal article" date="2011" name="Genome Res.">
        <title>Phylogeny-wide analysis of social amoeba genomes highlights ancient origins for complex intercellular communication.</title>
        <authorList>
            <person name="Heidel A.J."/>
            <person name="Lawal H.M."/>
            <person name="Felder M."/>
            <person name="Schilde C."/>
            <person name="Helps N.R."/>
            <person name="Tunggal B."/>
            <person name="Rivero F."/>
            <person name="John U."/>
            <person name="Schleicher M."/>
            <person name="Eichinger L."/>
            <person name="Platzer M."/>
            <person name="Noegel A.A."/>
            <person name="Schaap P."/>
            <person name="Gloeckner G."/>
        </authorList>
    </citation>
    <scope>NUCLEOTIDE SEQUENCE [LARGE SCALE GENOMIC DNA]</scope>
    <source>
        <strain evidence="6">ATCC 26659 / Pp 5 / PN500</strain>
    </source>
</reference>
<dbReference type="InterPro" id="IPR023186">
    <property type="entry name" value="IUNH"/>
</dbReference>
<dbReference type="Proteomes" id="UP000001396">
    <property type="component" value="Unassembled WGS sequence"/>
</dbReference>
<evidence type="ECO:0000256" key="1">
    <source>
        <dbReference type="ARBA" id="ARBA00009176"/>
    </source>
</evidence>
<keyword evidence="6" id="KW-1185">Reference proteome</keyword>
<protein>
    <submittedName>
        <fullName evidence="5">N-D-ribosylpurine ribohydrolase</fullName>
    </submittedName>
</protein>